<dbReference type="Gene3D" id="3.10.20.90">
    <property type="entry name" value="Phosphatidylinositol 3-kinase Catalytic Subunit, Chain A, domain 1"/>
    <property type="match status" value="1"/>
</dbReference>
<evidence type="ECO:0000256" key="7">
    <source>
        <dbReference type="ARBA" id="ARBA00022807"/>
    </source>
</evidence>
<gene>
    <name evidence="10" type="ORF">OSTQU699_LOCUS8239</name>
</gene>
<dbReference type="EC" id="3.4.19.12" evidence="3"/>
<keyword evidence="5" id="KW-0833">Ubl conjugation pathway</keyword>
<evidence type="ECO:0000256" key="4">
    <source>
        <dbReference type="ARBA" id="ARBA00022670"/>
    </source>
</evidence>
<proteinExistence type="inferred from homology"/>
<evidence type="ECO:0000256" key="5">
    <source>
        <dbReference type="ARBA" id="ARBA00022786"/>
    </source>
</evidence>
<dbReference type="GO" id="GO:0004843">
    <property type="term" value="F:cysteine-type deubiquitinase activity"/>
    <property type="evidence" value="ECO:0007669"/>
    <property type="project" value="UniProtKB-EC"/>
</dbReference>
<keyword evidence="7" id="KW-0788">Thiol protease</keyword>
<protein>
    <recommendedName>
        <fullName evidence="3">ubiquitinyl hydrolase 1</fullName>
        <ecNumber evidence="3">3.4.19.12</ecNumber>
    </recommendedName>
</protein>
<comment type="catalytic activity">
    <reaction evidence="1">
        <text>Thiol-dependent hydrolysis of ester, thioester, amide, peptide and isopeptide bonds formed by the C-terminal Gly of ubiquitin (a 76-residue protein attached to proteins as an intracellular targeting signal).</text>
        <dbReference type="EC" id="3.4.19.12"/>
    </reaction>
</comment>
<feature type="domain" description="Ubiquitin carboxyl-terminal hydrolase 7 ICP0-binding" evidence="8">
    <location>
        <begin position="1"/>
        <end position="109"/>
    </location>
</feature>
<organism evidence="10 11">
    <name type="scientific">Ostreobium quekettii</name>
    <dbReference type="NCBI Taxonomy" id="121088"/>
    <lineage>
        <taxon>Eukaryota</taxon>
        <taxon>Viridiplantae</taxon>
        <taxon>Chlorophyta</taxon>
        <taxon>core chlorophytes</taxon>
        <taxon>Ulvophyceae</taxon>
        <taxon>TCBD clade</taxon>
        <taxon>Bryopsidales</taxon>
        <taxon>Ostreobineae</taxon>
        <taxon>Ostreobiaceae</taxon>
        <taxon>Ostreobium</taxon>
    </lineage>
</organism>
<sequence length="358" mass="41937">MSGDIICLQKRVPYAEYRDLEHPTVRSFLEYIKDGISVNFRPLSSPKEEGFLLEFLKTASYDNVCSELAQHLGLDDPQKLQLTQHNMYAHQPHRNPIKYHGADNLEAMIMRHCPNILYYEILDVPLPELERLKCLRVQFHNEKCECVGEHQVRLPRDKGVGDLLGELRKELGEEYEGKPMRLMEVYHGKIFKVLRHDTTLDTLNADYWQYRAEVIPEDEREAHPGEHNLLHVCHFRTDERSDGIATAFGDPFWLRVRRGETLADIKPRIQDKLGVPGDDFAKWKFAFSARQMHHPLEHLDDGDDVLSRFPRTPLFSLNNCRYYGGEYCFLGLEHRDMRPQRAAQHGKYTFERPLRINN</sequence>
<evidence type="ECO:0000313" key="10">
    <source>
        <dbReference type="EMBL" id="CAD7702882.1"/>
    </source>
</evidence>
<dbReference type="CDD" id="cd17039">
    <property type="entry name" value="Ubl_ubiquitin_like"/>
    <property type="match status" value="1"/>
</dbReference>
<dbReference type="Pfam" id="PF12436">
    <property type="entry name" value="USP7_ICP0_bdg"/>
    <property type="match status" value="1"/>
</dbReference>
<keyword evidence="6" id="KW-0378">Hydrolase</keyword>
<evidence type="ECO:0000256" key="1">
    <source>
        <dbReference type="ARBA" id="ARBA00000707"/>
    </source>
</evidence>
<dbReference type="InterPro" id="IPR029346">
    <property type="entry name" value="USP_C"/>
</dbReference>
<dbReference type="InterPro" id="IPR024729">
    <property type="entry name" value="USP7_ICP0-binding_dom"/>
</dbReference>
<evidence type="ECO:0000256" key="2">
    <source>
        <dbReference type="ARBA" id="ARBA00009085"/>
    </source>
</evidence>
<evidence type="ECO:0000259" key="9">
    <source>
        <dbReference type="Pfam" id="PF14533"/>
    </source>
</evidence>
<dbReference type="Pfam" id="PF14533">
    <property type="entry name" value="USP7_C2"/>
    <property type="match status" value="1"/>
</dbReference>
<accession>A0A8S1J5C6</accession>
<evidence type="ECO:0000259" key="8">
    <source>
        <dbReference type="Pfam" id="PF12436"/>
    </source>
</evidence>
<dbReference type="OrthoDB" id="289038at2759"/>
<comment type="similarity">
    <text evidence="2">Belongs to the peptidase C19 family.</text>
</comment>
<dbReference type="AlphaFoldDB" id="A0A8S1J5C6"/>
<dbReference type="GO" id="GO:0006508">
    <property type="term" value="P:proteolysis"/>
    <property type="evidence" value="ECO:0007669"/>
    <property type="project" value="UniProtKB-KW"/>
</dbReference>
<evidence type="ECO:0000256" key="6">
    <source>
        <dbReference type="ARBA" id="ARBA00022801"/>
    </source>
</evidence>
<reference evidence="10" key="1">
    <citation type="submission" date="2020-12" db="EMBL/GenBank/DDBJ databases">
        <authorList>
            <person name="Iha C."/>
        </authorList>
    </citation>
    <scope>NUCLEOTIDE SEQUENCE</scope>
</reference>
<dbReference type="Proteomes" id="UP000708148">
    <property type="component" value="Unassembled WGS sequence"/>
</dbReference>
<keyword evidence="4" id="KW-0645">Protease</keyword>
<dbReference type="EMBL" id="CAJHUC010001990">
    <property type="protein sequence ID" value="CAD7702882.1"/>
    <property type="molecule type" value="Genomic_DNA"/>
</dbReference>
<evidence type="ECO:0000313" key="11">
    <source>
        <dbReference type="Proteomes" id="UP000708148"/>
    </source>
</evidence>
<evidence type="ECO:0000256" key="3">
    <source>
        <dbReference type="ARBA" id="ARBA00012759"/>
    </source>
</evidence>
<comment type="caution">
    <text evidence="10">The sequence shown here is derived from an EMBL/GenBank/DDBJ whole genome shotgun (WGS) entry which is preliminary data.</text>
</comment>
<keyword evidence="11" id="KW-1185">Reference proteome</keyword>
<name>A0A8S1J5C6_9CHLO</name>
<feature type="domain" description="Ubiquitin carboxyl-terminal hydrolase C-terminal" evidence="9">
    <location>
        <begin position="117"/>
        <end position="337"/>
    </location>
</feature>